<dbReference type="RefSeq" id="WP_161920197.1">
    <property type="nucleotide sequence ID" value="NZ_JAACYS010000020.1"/>
</dbReference>
<dbReference type="Pfam" id="PF00155">
    <property type="entry name" value="Aminotran_1_2"/>
    <property type="match status" value="1"/>
</dbReference>
<dbReference type="InterPro" id="IPR015422">
    <property type="entry name" value="PyrdxlP-dep_Trfase_small"/>
</dbReference>
<dbReference type="Gene3D" id="3.40.640.10">
    <property type="entry name" value="Type I PLP-dependent aspartate aminotransferase-like (Major domain)"/>
    <property type="match status" value="1"/>
</dbReference>
<comment type="subunit">
    <text evidence="3 9">Homodimer.</text>
</comment>
<evidence type="ECO:0000256" key="5">
    <source>
        <dbReference type="ARBA" id="ARBA00022679"/>
    </source>
</evidence>
<comment type="cofactor">
    <cofactor evidence="1 9">
        <name>pyridoxal 5'-phosphate</name>
        <dbReference type="ChEBI" id="CHEBI:597326"/>
    </cofactor>
</comment>
<dbReference type="EC" id="2.6.1.9" evidence="9"/>
<evidence type="ECO:0000313" key="11">
    <source>
        <dbReference type="EMBL" id="NCU17363.1"/>
    </source>
</evidence>
<keyword evidence="6 9" id="KW-0663">Pyridoxal phosphate</keyword>
<dbReference type="CDD" id="cd00609">
    <property type="entry name" value="AAT_like"/>
    <property type="match status" value="1"/>
</dbReference>
<dbReference type="PROSITE" id="PS00599">
    <property type="entry name" value="AA_TRANSFER_CLASS_2"/>
    <property type="match status" value="1"/>
</dbReference>
<comment type="pathway">
    <text evidence="2 9">Amino-acid biosynthesis; L-histidine biosynthesis; L-histidine from 5-phospho-alpha-D-ribose 1-diphosphate: step 7/9.</text>
</comment>
<protein>
    <recommendedName>
        <fullName evidence="9">Histidinol-phosphate aminotransferase</fullName>
        <ecNumber evidence="9">2.6.1.9</ecNumber>
    </recommendedName>
    <alternativeName>
        <fullName evidence="9">Imidazole acetol-phosphate transaminase</fullName>
    </alternativeName>
</protein>
<organism evidence="11 12">
    <name type="scientific">Pallidibacillus pasinlerensis</name>
    <dbReference type="NCBI Taxonomy" id="2703818"/>
    <lineage>
        <taxon>Bacteria</taxon>
        <taxon>Bacillati</taxon>
        <taxon>Bacillota</taxon>
        <taxon>Bacilli</taxon>
        <taxon>Bacillales</taxon>
        <taxon>Bacillaceae</taxon>
        <taxon>Pallidibacillus</taxon>
    </lineage>
</organism>
<dbReference type="SUPFAM" id="SSF53383">
    <property type="entry name" value="PLP-dependent transferases"/>
    <property type="match status" value="1"/>
</dbReference>
<evidence type="ECO:0000256" key="8">
    <source>
        <dbReference type="ARBA" id="ARBA00047481"/>
    </source>
</evidence>
<dbReference type="PANTHER" id="PTHR43643">
    <property type="entry name" value="HISTIDINOL-PHOSPHATE AMINOTRANSFERASE 2"/>
    <property type="match status" value="1"/>
</dbReference>
<evidence type="ECO:0000256" key="9">
    <source>
        <dbReference type="HAMAP-Rule" id="MF_01023"/>
    </source>
</evidence>
<accession>A0ABX0A847</accession>
<dbReference type="Proteomes" id="UP000743899">
    <property type="component" value="Unassembled WGS sequence"/>
</dbReference>
<evidence type="ECO:0000256" key="2">
    <source>
        <dbReference type="ARBA" id="ARBA00005011"/>
    </source>
</evidence>
<keyword evidence="12" id="KW-1185">Reference proteome</keyword>
<comment type="similarity">
    <text evidence="9">Belongs to the class-II pyridoxal-phosphate-dependent aminotransferase family. Histidinol-phosphate aminotransferase subfamily.</text>
</comment>
<sequence>MKERILQLQPYKPGKSPEQIKKEYNVDEVIKLASNENAFGCSPKIAKAVQEALKEAATYPDGNAEIIRQKVAQHLQVKENELLFGAGLDEVIQILSRVLLCEGDNIVTANQTFVQYKHHAVIEGAEIREVPLVDGRFDLEGIRSAIDEKTRIVWICNPNNPTGTYVTEEELVSFLHKVPGYVTVVLDEAYYEYVVAEDYPETVPLIKNYDNLIVLRTFSKAYGLASLRIGYAVGNEVLIAKLNIGRLPFNTSTIAQVAAATALDDQEFIKHTVSETRTGIELFEQELETLGVSYYPSQTNFIFVHTKDPQAVFTKLIEKGYIVRPMPNGVRISMGTMEQNKAVIEILKNDINKDLLV</sequence>
<keyword evidence="7 9" id="KW-0368">Histidine biosynthesis</keyword>
<dbReference type="Gene3D" id="3.90.1150.10">
    <property type="entry name" value="Aspartate Aminotransferase, domain 1"/>
    <property type="match status" value="1"/>
</dbReference>
<name>A0ABX0A847_9BACI</name>
<keyword evidence="9" id="KW-0028">Amino-acid biosynthesis</keyword>
<dbReference type="InterPro" id="IPR015424">
    <property type="entry name" value="PyrdxlP-dep_Trfase"/>
</dbReference>
<evidence type="ECO:0000259" key="10">
    <source>
        <dbReference type="Pfam" id="PF00155"/>
    </source>
</evidence>
<keyword evidence="5 9" id="KW-0808">Transferase</keyword>
<evidence type="ECO:0000256" key="6">
    <source>
        <dbReference type="ARBA" id="ARBA00022898"/>
    </source>
</evidence>
<evidence type="ECO:0000256" key="3">
    <source>
        <dbReference type="ARBA" id="ARBA00011738"/>
    </source>
</evidence>
<dbReference type="NCBIfam" id="TIGR01141">
    <property type="entry name" value="hisC"/>
    <property type="match status" value="1"/>
</dbReference>
<feature type="modified residue" description="N6-(pyridoxal phosphate)lysine" evidence="9">
    <location>
        <position position="220"/>
    </location>
</feature>
<feature type="domain" description="Aminotransferase class I/classII large" evidence="10">
    <location>
        <begin position="28"/>
        <end position="346"/>
    </location>
</feature>
<dbReference type="GO" id="GO:0004400">
    <property type="term" value="F:histidinol-phosphate transaminase activity"/>
    <property type="evidence" value="ECO:0007669"/>
    <property type="project" value="UniProtKB-EC"/>
</dbReference>
<dbReference type="InterPro" id="IPR001917">
    <property type="entry name" value="Aminotrans_II_pyridoxalP_BS"/>
</dbReference>
<comment type="caution">
    <text evidence="11">The sequence shown here is derived from an EMBL/GenBank/DDBJ whole genome shotgun (WGS) entry which is preliminary data.</text>
</comment>
<dbReference type="InterPro" id="IPR015421">
    <property type="entry name" value="PyrdxlP-dep_Trfase_major"/>
</dbReference>
<dbReference type="InterPro" id="IPR004839">
    <property type="entry name" value="Aminotransferase_I/II_large"/>
</dbReference>
<evidence type="ECO:0000256" key="4">
    <source>
        <dbReference type="ARBA" id="ARBA00022576"/>
    </source>
</evidence>
<dbReference type="HAMAP" id="MF_01023">
    <property type="entry name" value="HisC_aminotrans_2"/>
    <property type="match status" value="1"/>
</dbReference>
<dbReference type="InterPro" id="IPR005861">
    <property type="entry name" value="HisP_aminotrans"/>
</dbReference>
<proteinExistence type="inferred from homology"/>
<evidence type="ECO:0000313" key="12">
    <source>
        <dbReference type="Proteomes" id="UP000743899"/>
    </source>
</evidence>
<gene>
    <name evidence="9" type="primary">hisC</name>
    <name evidence="11" type="ORF">GW534_06200</name>
</gene>
<dbReference type="InterPro" id="IPR050106">
    <property type="entry name" value="HistidinolP_aminotransfase"/>
</dbReference>
<evidence type="ECO:0000256" key="1">
    <source>
        <dbReference type="ARBA" id="ARBA00001933"/>
    </source>
</evidence>
<keyword evidence="4 9" id="KW-0032">Aminotransferase</keyword>
<comment type="catalytic activity">
    <reaction evidence="8 9">
        <text>L-histidinol phosphate + 2-oxoglutarate = 3-(imidazol-4-yl)-2-oxopropyl phosphate + L-glutamate</text>
        <dbReference type="Rhea" id="RHEA:23744"/>
        <dbReference type="ChEBI" id="CHEBI:16810"/>
        <dbReference type="ChEBI" id="CHEBI:29985"/>
        <dbReference type="ChEBI" id="CHEBI:57766"/>
        <dbReference type="ChEBI" id="CHEBI:57980"/>
        <dbReference type="EC" id="2.6.1.9"/>
    </reaction>
</comment>
<dbReference type="PANTHER" id="PTHR43643:SF3">
    <property type="entry name" value="HISTIDINOL-PHOSPHATE AMINOTRANSFERASE"/>
    <property type="match status" value="1"/>
</dbReference>
<evidence type="ECO:0000256" key="7">
    <source>
        <dbReference type="ARBA" id="ARBA00023102"/>
    </source>
</evidence>
<reference evidence="11 12" key="1">
    <citation type="submission" date="2020-01" db="EMBL/GenBank/DDBJ databases">
        <title>A novel Bacillus sp. from Pasinler.</title>
        <authorList>
            <person name="Adiguzel A."/>
            <person name="Ay H."/>
            <person name="Baltaci M.O."/>
        </authorList>
    </citation>
    <scope>NUCLEOTIDE SEQUENCE [LARGE SCALE GENOMIC DNA]</scope>
    <source>
        <strain evidence="11 12">P1</strain>
    </source>
</reference>
<dbReference type="EMBL" id="JAACYS010000020">
    <property type="protein sequence ID" value="NCU17363.1"/>
    <property type="molecule type" value="Genomic_DNA"/>
</dbReference>